<sequence length="398" mass="41267">MREIFSNLLRRKLRSTLTVSGIVIGIFALTTMGSLAEHFNSLLDIGVRYAGAAIPVQAPPEQQGALLPLSKQAELARVQGVSAVYPGYTVQARPGGSAIQLGAPDLIVNQQAGAEQYGLPGPKFAAGRNLAPGQQGEIILGPTIAGDLGKRTGDTVNLPVKPPGAREDFVSHPFKVAGVLTKNGQTDTFAYVSDADARMLLADTLSPTVRSAIDVNTVAQSFTVFPTKGTSLNEMDAIAARVNEQVPGVHAQKPSELVANFKSAGSTFTAIFTGAAILALIIGGLSVVNTMIMAVSERIREIGLKKAVGAHTGQILREYMLEAAVIGALGGLIGYGIGLGLTTLLDVLGASSNLDIFLVTPRLTAIALGFAIGMATLAGIVPALRAARLDPVTALRSL</sequence>
<comment type="similarity">
    <text evidence="6">Belongs to the ABC-4 integral membrane protein family.</text>
</comment>
<dbReference type="PANTHER" id="PTHR30572">
    <property type="entry name" value="MEMBRANE COMPONENT OF TRANSPORTER-RELATED"/>
    <property type="match status" value="1"/>
</dbReference>
<dbReference type="Pfam" id="PF02687">
    <property type="entry name" value="FtsX"/>
    <property type="match status" value="1"/>
</dbReference>
<dbReference type="EMBL" id="JAEKNQ010000054">
    <property type="protein sequence ID" value="MBJ7604205.1"/>
    <property type="molecule type" value="Genomic_DNA"/>
</dbReference>
<keyword evidence="4 7" id="KW-1133">Transmembrane helix</keyword>
<accession>A0A934N7Z2</accession>
<feature type="domain" description="ABC3 transporter permease C-terminal" evidence="8">
    <location>
        <begin position="275"/>
        <end position="391"/>
    </location>
</feature>
<reference evidence="10 11" key="1">
    <citation type="submission" date="2020-10" db="EMBL/GenBank/DDBJ databases">
        <title>Ca. Dormibacterota MAGs.</title>
        <authorList>
            <person name="Montgomery K."/>
        </authorList>
    </citation>
    <scope>NUCLEOTIDE SEQUENCE [LARGE SCALE GENOMIC DNA]</scope>
    <source>
        <strain evidence="10">SC8811_S16_3</strain>
    </source>
</reference>
<dbReference type="InterPro" id="IPR025857">
    <property type="entry name" value="MacB_PCD"/>
</dbReference>
<feature type="domain" description="MacB-like periplasmic core" evidence="9">
    <location>
        <begin position="15"/>
        <end position="218"/>
    </location>
</feature>
<protein>
    <submittedName>
        <fullName evidence="10">ABC transporter permease</fullName>
    </submittedName>
</protein>
<proteinExistence type="inferred from homology"/>
<evidence type="ECO:0000313" key="11">
    <source>
        <dbReference type="Proteomes" id="UP000620075"/>
    </source>
</evidence>
<dbReference type="GO" id="GO:0022857">
    <property type="term" value="F:transmembrane transporter activity"/>
    <property type="evidence" value="ECO:0007669"/>
    <property type="project" value="TreeGrafter"/>
</dbReference>
<evidence type="ECO:0000256" key="5">
    <source>
        <dbReference type="ARBA" id="ARBA00023136"/>
    </source>
</evidence>
<evidence type="ECO:0000259" key="8">
    <source>
        <dbReference type="Pfam" id="PF02687"/>
    </source>
</evidence>
<evidence type="ECO:0000313" key="10">
    <source>
        <dbReference type="EMBL" id="MBJ7604205.1"/>
    </source>
</evidence>
<feature type="transmembrane region" description="Helical" evidence="7">
    <location>
        <begin position="270"/>
        <end position="295"/>
    </location>
</feature>
<comment type="subcellular location">
    <subcellularLocation>
        <location evidence="1">Cell membrane</location>
        <topology evidence="1">Multi-pass membrane protein</topology>
    </subcellularLocation>
</comment>
<evidence type="ECO:0000256" key="3">
    <source>
        <dbReference type="ARBA" id="ARBA00022692"/>
    </source>
</evidence>
<comment type="caution">
    <text evidence="10">The sequence shown here is derived from an EMBL/GenBank/DDBJ whole genome shotgun (WGS) entry which is preliminary data.</text>
</comment>
<feature type="transmembrane region" description="Helical" evidence="7">
    <location>
        <begin position="365"/>
        <end position="387"/>
    </location>
</feature>
<evidence type="ECO:0000256" key="1">
    <source>
        <dbReference type="ARBA" id="ARBA00004651"/>
    </source>
</evidence>
<keyword evidence="2" id="KW-1003">Cell membrane</keyword>
<evidence type="ECO:0000256" key="7">
    <source>
        <dbReference type="SAM" id="Phobius"/>
    </source>
</evidence>
<evidence type="ECO:0000256" key="2">
    <source>
        <dbReference type="ARBA" id="ARBA00022475"/>
    </source>
</evidence>
<evidence type="ECO:0000256" key="4">
    <source>
        <dbReference type="ARBA" id="ARBA00022989"/>
    </source>
</evidence>
<evidence type="ECO:0000256" key="6">
    <source>
        <dbReference type="ARBA" id="ARBA00038076"/>
    </source>
</evidence>
<feature type="transmembrane region" description="Helical" evidence="7">
    <location>
        <begin position="323"/>
        <end position="345"/>
    </location>
</feature>
<dbReference type="AlphaFoldDB" id="A0A934N7Z2"/>
<name>A0A934N7Z2_9BACT</name>
<dbReference type="GO" id="GO:0005886">
    <property type="term" value="C:plasma membrane"/>
    <property type="evidence" value="ECO:0007669"/>
    <property type="project" value="UniProtKB-SubCell"/>
</dbReference>
<dbReference type="InterPro" id="IPR050250">
    <property type="entry name" value="Macrolide_Exporter_MacB"/>
</dbReference>
<dbReference type="RefSeq" id="WP_338181449.1">
    <property type="nucleotide sequence ID" value="NZ_JAEKNQ010000054.1"/>
</dbReference>
<dbReference type="PANTHER" id="PTHR30572:SF4">
    <property type="entry name" value="ABC TRANSPORTER PERMEASE YTRF"/>
    <property type="match status" value="1"/>
</dbReference>
<keyword evidence="3 7" id="KW-0812">Transmembrane</keyword>
<gene>
    <name evidence="10" type="ORF">JF888_13590</name>
</gene>
<organism evidence="10 11">
    <name type="scientific">Candidatus Dormiibacter inghamiae</name>
    <dbReference type="NCBI Taxonomy" id="3127013"/>
    <lineage>
        <taxon>Bacteria</taxon>
        <taxon>Bacillati</taxon>
        <taxon>Candidatus Dormiibacterota</taxon>
        <taxon>Candidatus Dormibacteria</taxon>
        <taxon>Candidatus Dormibacterales</taxon>
        <taxon>Candidatus Dormibacteraceae</taxon>
        <taxon>Candidatus Dormiibacter</taxon>
    </lineage>
</organism>
<keyword evidence="5 7" id="KW-0472">Membrane</keyword>
<dbReference type="InterPro" id="IPR003838">
    <property type="entry name" value="ABC3_permease_C"/>
</dbReference>
<dbReference type="Pfam" id="PF12704">
    <property type="entry name" value="MacB_PCD"/>
    <property type="match status" value="1"/>
</dbReference>
<evidence type="ECO:0000259" key="9">
    <source>
        <dbReference type="Pfam" id="PF12704"/>
    </source>
</evidence>
<dbReference type="Proteomes" id="UP000620075">
    <property type="component" value="Unassembled WGS sequence"/>
</dbReference>